<comment type="caution">
    <text evidence="1">The sequence shown here is derived from an EMBL/GenBank/DDBJ whole genome shotgun (WGS) entry which is preliminary data.</text>
</comment>
<reference evidence="1" key="1">
    <citation type="journal article" date="2014" name="Front. Microbiol.">
        <title>High frequency of phylogenetically diverse reductive dehalogenase-homologous genes in deep subseafloor sedimentary metagenomes.</title>
        <authorList>
            <person name="Kawai M."/>
            <person name="Futagami T."/>
            <person name="Toyoda A."/>
            <person name="Takaki Y."/>
            <person name="Nishi S."/>
            <person name="Hori S."/>
            <person name="Arai W."/>
            <person name="Tsubouchi T."/>
            <person name="Morono Y."/>
            <person name="Uchiyama I."/>
            <person name="Ito T."/>
            <person name="Fujiyama A."/>
            <person name="Inagaki F."/>
            <person name="Takami H."/>
        </authorList>
    </citation>
    <scope>NUCLEOTIDE SEQUENCE</scope>
    <source>
        <strain evidence="1">Expedition CK06-06</strain>
    </source>
</reference>
<name>X1GK06_9ZZZZ</name>
<sequence>PELIGGFLSAVSSFGKEMATQEALNEISYGDKMLLLADGEYIRVALVLGRKASLILHRHLKEFIDTFGKMFKDDLPNWRGQLNPFKNAGLIVDEILNTSIILPHQLSYDSSSVKDLKNPHARDVLKVAHSCCEETEREFLFIATLLEEASERTNKDTAEIFMGIKELRDKKILIPIEISAIEAQPVSQQEINLINQKVTSLTNLSNEEKQNLVNFLTQLGPMEREAYLSSLTKQHEIVSAPIKTTIGTIIVDNMKSAKKGVKELSKRAKIAKGKNNYQKTIEL</sequence>
<feature type="non-terminal residue" evidence="1">
    <location>
        <position position="283"/>
    </location>
</feature>
<dbReference type="EMBL" id="BARU01021167">
    <property type="protein sequence ID" value="GAH57482.1"/>
    <property type="molecule type" value="Genomic_DNA"/>
</dbReference>
<feature type="non-terminal residue" evidence="1">
    <location>
        <position position="1"/>
    </location>
</feature>
<dbReference type="AlphaFoldDB" id="X1GK06"/>
<proteinExistence type="predicted"/>
<accession>X1GK06</accession>
<organism evidence="1">
    <name type="scientific">marine sediment metagenome</name>
    <dbReference type="NCBI Taxonomy" id="412755"/>
    <lineage>
        <taxon>unclassified sequences</taxon>
        <taxon>metagenomes</taxon>
        <taxon>ecological metagenomes</taxon>
    </lineage>
</organism>
<evidence type="ECO:0000313" key="1">
    <source>
        <dbReference type="EMBL" id="GAH57482.1"/>
    </source>
</evidence>
<protein>
    <submittedName>
        <fullName evidence="1">Uncharacterized protein</fullName>
    </submittedName>
</protein>
<gene>
    <name evidence="1" type="ORF">S03H2_34661</name>
</gene>